<gene>
    <name evidence="4" type="ORF">HPB48_007422</name>
</gene>
<dbReference type="EMBL" id="JABSTR010000005">
    <property type="protein sequence ID" value="KAH9370241.1"/>
    <property type="molecule type" value="Genomic_DNA"/>
</dbReference>
<dbReference type="AlphaFoldDB" id="A0A9J6G6A8"/>
<organism evidence="4 5">
    <name type="scientific">Haemaphysalis longicornis</name>
    <name type="common">Bush tick</name>
    <dbReference type="NCBI Taxonomy" id="44386"/>
    <lineage>
        <taxon>Eukaryota</taxon>
        <taxon>Metazoa</taxon>
        <taxon>Ecdysozoa</taxon>
        <taxon>Arthropoda</taxon>
        <taxon>Chelicerata</taxon>
        <taxon>Arachnida</taxon>
        <taxon>Acari</taxon>
        <taxon>Parasitiformes</taxon>
        <taxon>Ixodida</taxon>
        <taxon>Ixodoidea</taxon>
        <taxon>Ixodidae</taxon>
        <taxon>Haemaphysalinae</taxon>
        <taxon>Haemaphysalis</taxon>
    </lineage>
</organism>
<evidence type="ECO:0000256" key="1">
    <source>
        <dbReference type="ARBA" id="ARBA00004123"/>
    </source>
</evidence>
<dbReference type="VEuPathDB" id="VectorBase:HLOH_048617"/>
<dbReference type="Proteomes" id="UP000821853">
    <property type="component" value="Chromosome 3"/>
</dbReference>
<dbReference type="Gene3D" id="1.10.10.60">
    <property type="entry name" value="Homeodomain-like"/>
    <property type="match status" value="1"/>
</dbReference>
<evidence type="ECO:0000256" key="2">
    <source>
        <dbReference type="ARBA" id="ARBA00023125"/>
    </source>
</evidence>
<dbReference type="GO" id="GO:0003677">
    <property type="term" value="F:DNA binding"/>
    <property type="evidence" value="ECO:0007669"/>
    <property type="project" value="UniProtKB-KW"/>
</dbReference>
<sequence length="72" mass="8394">MEEELRKYVRQMRSSCLAMLCWMLQFEATKIAHEKGVPTAAVKVSRGWVTRFMKRPSDTEQPSASSYHRTTK</sequence>
<accession>A0A9J6G6A8</accession>
<proteinExistence type="predicted"/>
<evidence type="ECO:0000313" key="4">
    <source>
        <dbReference type="EMBL" id="KAH9370241.1"/>
    </source>
</evidence>
<evidence type="ECO:0000259" key="3">
    <source>
        <dbReference type="PROSITE" id="PS51253"/>
    </source>
</evidence>
<feature type="domain" description="HTH CENPB-type" evidence="3">
    <location>
        <begin position="1"/>
        <end position="62"/>
    </location>
</feature>
<reference evidence="4 5" key="1">
    <citation type="journal article" date="2020" name="Cell">
        <title>Large-Scale Comparative Analyses of Tick Genomes Elucidate Their Genetic Diversity and Vector Capacities.</title>
        <authorList>
            <consortium name="Tick Genome and Microbiome Consortium (TIGMIC)"/>
            <person name="Jia N."/>
            <person name="Wang J."/>
            <person name="Shi W."/>
            <person name="Du L."/>
            <person name="Sun Y."/>
            <person name="Zhan W."/>
            <person name="Jiang J.F."/>
            <person name="Wang Q."/>
            <person name="Zhang B."/>
            <person name="Ji P."/>
            <person name="Bell-Sakyi L."/>
            <person name="Cui X.M."/>
            <person name="Yuan T.T."/>
            <person name="Jiang B.G."/>
            <person name="Yang W.F."/>
            <person name="Lam T.T."/>
            <person name="Chang Q.C."/>
            <person name="Ding S.J."/>
            <person name="Wang X.J."/>
            <person name="Zhu J.G."/>
            <person name="Ruan X.D."/>
            <person name="Zhao L."/>
            <person name="Wei J.T."/>
            <person name="Ye R.Z."/>
            <person name="Que T.C."/>
            <person name="Du C.H."/>
            <person name="Zhou Y.H."/>
            <person name="Cheng J.X."/>
            <person name="Dai P.F."/>
            <person name="Guo W.B."/>
            <person name="Han X.H."/>
            <person name="Huang E.J."/>
            <person name="Li L.F."/>
            <person name="Wei W."/>
            <person name="Gao Y.C."/>
            <person name="Liu J.Z."/>
            <person name="Shao H.Z."/>
            <person name="Wang X."/>
            <person name="Wang C.C."/>
            <person name="Yang T.C."/>
            <person name="Huo Q.B."/>
            <person name="Li W."/>
            <person name="Chen H.Y."/>
            <person name="Chen S.E."/>
            <person name="Zhou L.G."/>
            <person name="Ni X.B."/>
            <person name="Tian J.H."/>
            <person name="Sheng Y."/>
            <person name="Liu T."/>
            <person name="Pan Y.S."/>
            <person name="Xia L.Y."/>
            <person name="Li J."/>
            <person name="Zhao F."/>
            <person name="Cao W.C."/>
        </authorList>
    </citation>
    <scope>NUCLEOTIDE SEQUENCE [LARGE SCALE GENOMIC DNA]</scope>
    <source>
        <strain evidence="4">HaeL-2018</strain>
    </source>
</reference>
<keyword evidence="5" id="KW-1185">Reference proteome</keyword>
<comment type="subcellular location">
    <subcellularLocation>
        <location evidence="1">Nucleus</location>
    </subcellularLocation>
</comment>
<protein>
    <recommendedName>
        <fullName evidence="3">HTH CENPB-type domain-containing protein</fullName>
    </recommendedName>
</protein>
<dbReference type="PROSITE" id="PS51253">
    <property type="entry name" value="HTH_CENPB"/>
    <property type="match status" value="1"/>
</dbReference>
<comment type="caution">
    <text evidence="4">The sequence shown here is derived from an EMBL/GenBank/DDBJ whole genome shotgun (WGS) entry which is preliminary data.</text>
</comment>
<dbReference type="InterPro" id="IPR009057">
    <property type="entry name" value="Homeodomain-like_sf"/>
</dbReference>
<dbReference type="InterPro" id="IPR006600">
    <property type="entry name" value="HTH_CenpB_DNA-bd_dom"/>
</dbReference>
<name>A0A9J6G6A8_HAELO</name>
<evidence type="ECO:0000313" key="5">
    <source>
        <dbReference type="Proteomes" id="UP000821853"/>
    </source>
</evidence>
<dbReference type="SUPFAM" id="SSF46689">
    <property type="entry name" value="Homeodomain-like"/>
    <property type="match status" value="1"/>
</dbReference>
<dbReference type="Pfam" id="PF03221">
    <property type="entry name" value="HTH_Tnp_Tc5"/>
    <property type="match status" value="1"/>
</dbReference>
<keyword evidence="2" id="KW-0238">DNA-binding</keyword>
<dbReference type="GO" id="GO:0005634">
    <property type="term" value="C:nucleus"/>
    <property type="evidence" value="ECO:0007669"/>
    <property type="project" value="UniProtKB-SubCell"/>
</dbReference>